<feature type="compositionally biased region" description="Basic and acidic residues" evidence="2">
    <location>
        <begin position="53"/>
        <end position="63"/>
    </location>
</feature>
<feature type="region of interest" description="Disordered" evidence="2">
    <location>
        <begin position="467"/>
        <end position="535"/>
    </location>
</feature>
<evidence type="ECO:0000256" key="1">
    <source>
        <dbReference type="SAM" id="Coils"/>
    </source>
</evidence>
<feature type="compositionally biased region" description="Basic and acidic residues" evidence="2">
    <location>
        <begin position="1174"/>
        <end position="1190"/>
    </location>
</feature>
<evidence type="ECO:0000313" key="3">
    <source>
        <dbReference type="EnsemblMetazoa" id="G5676.1:cds"/>
    </source>
</evidence>
<name>A0A8W8NGA3_MAGGI</name>
<sequence length="1629" mass="183211">MSKEGIPLEYAKELINSHDEQHFYDPIQRWRHSKSCKKDAPTKSREGIPLSNGKRDLPVETAERGGLGKKRQKKENPLNCVICKSVFTSLEEMKEHVRNPCSKPPPEPKAQALAPPNPELENFEQQLQQLQEAKGEDMATNQIESLLRAAQALHQQQQEQQRQQAEQLQNVETEVIPDGGNPDWLYNQGEPVLCSVEEYGEPGFPNYSSIQGSDGLPVVQVEQVSSTPAIEEERSLHTPPIKLTAEEYDPVTPQEITVTSGHDVHDKCAVSSYSEQQILDMKQGNGTQEVLLKEGSSNIQGALSDEKFIFSSVGLVESIESQTPTTGTQDLYSISAHPSVLPSEVKLVGSDGVTVTLVLSPNASTDALQKSGNPGDEFDFISQVIGEELTQQGSIEKQDSQDSKIICNIDTKEKCGFHEEVPELNSSSVSVLSQTEQSGEAIACERDNLNTTADECVKDKQFNRSEKTKCSDEIDTEQSPFKEKKNSLQSTTNEPLVNTNSESDNLTRADIEVSCNQQTNNDDKNTEGIEKNQKNSRIIELGDKAQGGIHKEKVDSPDQVKVVKKKHKNVKTPKCRVCDKEFKTKEQLRKHNKVPCKVRLTRNLTQKVLRPKRLEKSVPLPIVKKKKKQKPVPAKPKMITLINRRFADTSLDLNKEKKGKFKTRRKSLYDYNFCITRSTDYRNANLDVLVQYDSLNEQEQHFFHLGLVGTNHLPSHYRTPKSLIKRVLKQNGSNSMEKVLEREEPLEDGPPVLEKVVDASGRIQEDIYILRDEYHHDIEPPVLMTVEKLDAGCSLEERFETSTDMMCPTLDDELTENYKLPNSESCNKEKLETNEPNKENSFHHENLSANKASEQNSIEEQKIPSELLTGADKASPLKSPNKTLCERHFMDAIDVSSDTFSDESEFTKTKLKEDDDTKPSYSVTLGLQTDIPSVTDKIMYPRSSFILKCLKRLENKHKNIPDCKPCGRKNLFESLENVSEDSKLCNISQCKDEKYTKNVDQTQSEKNVLTKPVEEVVVYPKPVDPKNLEYRKPTFIIPTDEEILNYTDDTVVRKQPELDSVSPENGRELLQILAKTLGIFPSTKTKPLETSLSETPKKYKETVNKDAVDDENGMQIIVMNNTAESNEYTMGIDVINVPKSINEDLKKAASELENNCVFEDDNPQGLAYPVEDTSSEKKAQSTYERAKSDPGDISIPKEVYEFLEDYNTISPKAPEPRHDVQILQPTRDIHMVPGPKLNTSEVVDIHFNFCSKETPRCEHPKSHRLASSNAHNVNPVADLKPLQNIEQETPFGPSVNNRDDVLQTKHLQSNEDLPLYAIPVGYVSENCQTSSGTTCYPENQSTLSISQPLNQDNETACNQTPSKLSRPLKELSVSIPSQMSSEKSDVDPVFSHSNVFKSENAQKPSVHQSIPKVSESTPECDQVWSRILEEYKAERMQNHNNRPEESSLSHTAKQQKLRTLSYEENTDSFISKPVFTRSYSTSATSTLSNASNQTLQHDDNSEKVFMSCSFSPTNSSNSLKMIFRKERSPKEENQSVNASSEERICSPQTVNIRDPLRETNLSTADTEPSLEDVGATDDDEEESLPYMIVDTGVEICRKALGTHEDEEEDLSEEEDWISGQDVESQDAVT</sequence>
<feature type="region of interest" description="Disordered" evidence="2">
    <location>
        <begin position="97"/>
        <end position="116"/>
    </location>
</feature>
<organism evidence="3 4">
    <name type="scientific">Magallana gigas</name>
    <name type="common">Pacific oyster</name>
    <name type="synonym">Crassostrea gigas</name>
    <dbReference type="NCBI Taxonomy" id="29159"/>
    <lineage>
        <taxon>Eukaryota</taxon>
        <taxon>Metazoa</taxon>
        <taxon>Spiralia</taxon>
        <taxon>Lophotrochozoa</taxon>
        <taxon>Mollusca</taxon>
        <taxon>Bivalvia</taxon>
        <taxon>Autobranchia</taxon>
        <taxon>Pteriomorphia</taxon>
        <taxon>Ostreida</taxon>
        <taxon>Ostreoidea</taxon>
        <taxon>Ostreidae</taxon>
        <taxon>Magallana</taxon>
    </lineage>
</organism>
<feature type="compositionally biased region" description="Basic and acidic residues" evidence="2">
    <location>
        <begin position="36"/>
        <end position="46"/>
    </location>
</feature>
<feature type="compositionally biased region" description="Acidic residues" evidence="2">
    <location>
        <begin position="1568"/>
        <end position="1582"/>
    </location>
</feature>
<feature type="compositionally biased region" description="Basic and acidic residues" evidence="2">
    <location>
        <begin position="826"/>
        <end position="843"/>
    </location>
</feature>
<feature type="coiled-coil region" evidence="1">
    <location>
        <begin position="120"/>
        <end position="174"/>
    </location>
</feature>
<keyword evidence="4" id="KW-1185">Reference proteome</keyword>
<feature type="compositionally biased region" description="Acidic residues" evidence="2">
    <location>
        <begin position="1604"/>
        <end position="1616"/>
    </location>
</feature>
<feature type="compositionally biased region" description="Basic and acidic residues" evidence="2">
    <location>
        <begin position="521"/>
        <end position="533"/>
    </location>
</feature>
<feature type="region of interest" description="Disordered" evidence="2">
    <location>
        <begin position="1599"/>
        <end position="1629"/>
    </location>
</feature>
<evidence type="ECO:0000313" key="4">
    <source>
        <dbReference type="Proteomes" id="UP000005408"/>
    </source>
</evidence>
<dbReference type="Proteomes" id="UP000005408">
    <property type="component" value="Unassembled WGS sequence"/>
</dbReference>
<dbReference type="EnsemblMetazoa" id="G5676.1">
    <property type="protein sequence ID" value="G5676.1:cds"/>
    <property type="gene ID" value="G5676"/>
</dbReference>
<accession>A0A8W8NGA3</accession>
<feature type="region of interest" description="Disordered" evidence="2">
    <location>
        <begin position="1525"/>
        <end position="1582"/>
    </location>
</feature>
<proteinExistence type="predicted"/>
<feature type="compositionally biased region" description="Polar residues" evidence="2">
    <location>
        <begin position="487"/>
        <end position="504"/>
    </location>
</feature>
<feature type="region of interest" description="Disordered" evidence="2">
    <location>
        <begin position="819"/>
        <end position="843"/>
    </location>
</feature>
<protein>
    <submittedName>
        <fullName evidence="3">Uncharacterized protein</fullName>
    </submittedName>
</protein>
<keyword evidence="1" id="KW-0175">Coiled coil</keyword>
<feature type="region of interest" description="Disordered" evidence="2">
    <location>
        <begin position="1168"/>
        <end position="1191"/>
    </location>
</feature>
<feature type="region of interest" description="Disordered" evidence="2">
    <location>
        <begin position="31"/>
        <end position="74"/>
    </location>
</feature>
<reference evidence="3" key="1">
    <citation type="submission" date="2022-08" db="UniProtKB">
        <authorList>
            <consortium name="EnsemblMetazoa"/>
        </authorList>
    </citation>
    <scope>IDENTIFICATION</scope>
    <source>
        <strain evidence="3">05x7-T-G4-1.051#20</strain>
    </source>
</reference>
<evidence type="ECO:0000256" key="2">
    <source>
        <dbReference type="SAM" id="MobiDB-lite"/>
    </source>
</evidence>